<accession>A0ABN0YNT4</accession>
<keyword evidence="2" id="KW-1185">Reference proteome</keyword>
<dbReference type="RefSeq" id="WP_344023143.1">
    <property type="nucleotide sequence ID" value="NZ_BAAABX010000025.1"/>
</dbReference>
<protein>
    <recommendedName>
        <fullName evidence="3">Histidine kinase</fullName>
    </recommendedName>
</protein>
<reference evidence="1 2" key="1">
    <citation type="journal article" date="2019" name="Int. J. Syst. Evol. Microbiol.">
        <title>The Global Catalogue of Microorganisms (GCM) 10K type strain sequencing project: providing services to taxonomists for standard genome sequencing and annotation.</title>
        <authorList>
            <consortium name="The Broad Institute Genomics Platform"/>
            <consortium name="The Broad Institute Genome Sequencing Center for Infectious Disease"/>
            <person name="Wu L."/>
            <person name="Ma J."/>
        </authorList>
    </citation>
    <scope>NUCLEOTIDE SEQUENCE [LARGE SCALE GENOMIC DNA]</scope>
    <source>
        <strain evidence="1 2">JCM 4788</strain>
    </source>
</reference>
<evidence type="ECO:0000313" key="1">
    <source>
        <dbReference type="EMBL" id="GAA0402672.1"/>
    </source>
</evidence>
<name>A0ABN0YNT4_9ACTN</name>
<dbReference type="Proteomes" id="UP001500879">
    <property type="component" value="Unassembled WGS sequence"/>
</dbReference>
<dbReference type="EMBL" id="BAAABX010000025">
    <property type="protein sequence ID" value="GAA0402672.1"/>
    <property type="molecule type" value="Genomic_DNA"/>
</dbReference>
<evidence type="ECO:0008006" key="3">
    <source>
        <dbReference type="Google" id="ProtNLM"/>
    </source>
</evidence>
<comment type="caution">
    <text evidence="1">The sequence shown here is derived from an EMBL/GenBank/DDBJ whole genome shotgun (WGS) entry which is preliminary data.</text>
</comment>
<evidence type="ECO:0000313" key="2">
    <source>
        <dbReference type="Proteomes" id="UP001500879"/>
    </source>
</evidence>
<gene>
    <name evidence="1" type="ORF">GCM10010357_24620</name>
</gene>
<sequence>MEEERLRLANEFLVEVEKLLDREGAEPEELHLLVRPLAAALRDVLRVAASAG</sequence>
<proteinExistence type="predicted"/>
<organism evidence="1 2">
    <name type="scientific">Streptomyces luteireticuli</name>
    <dbReference type="NCBI Taxonomy" id="173858"/>
    <lineage>
        <taxon>Bacteria</taxon>
        <taxon>Bacillati</taxon>
        <taxon>Actinomycetota</taxon>
        <taxon>Actinomycetes</taxon>
        <taxon>Kitasatosporales</taxon>
        <taxon>Streptomycetaceae</taxon>
        <taxon>Streptomyces</taxon>
    </lineage>
</organism>